<reference evidence="2 3" key="1">
    <citation type="submission" date="2017-12" db="EMBL/GenBank/DDBJ databases">
        <authorList>
            <person name="Paulsen S."/>
            <person name="Gram L.K."/>
        </authorList>
    </citation>
    <scope>NUCLEOTIDE SEQUENCE [LARGE SCALE GENOMIC DNA]</scope>
    <source>
        <strain evidence="2 3">S1189</strain>
    </source>
</reference>
<dbReference type="EMBL" id="PNCM01000015">
    <property type="protein sequence ID" value="TMP81530.1"/>
    <property type="molecule type" value="Genomic_DNA"/>
</dbReference>
<feature type="transmembrane region" description="Helical" evidence="1">
    <location>
        <begin position="55"/>
        <end position="77"/>
    </location>
</feature>
<feature type="transmembrane region" description="Helical" evidence="1">
    <location>
        <begin position="110"/>
        <end position="130"/>
    </location>
</feature>
<gene>
    <name evidence="2" type="ORF">CWB73_08125</name>
</gene>
<sequence>MAIKQWLITRINDCYVLIKHARVNLNNLQSIINIIVSASKLEIEKLEVKLNKQNAFLAALGGAFWTMPILFAWFFVFQNFPKFAPLMLVLSGILIGIAVRLHGRGYTKRFSVVAFILHLSTVLIAVDFGILLEGKLWAIILFGLYFIGAWSAVFFAKKKVPFAEHRAYFELMEKTQHVSLKKWCNRWFVVMPSFLISMLLIHAVTTLMLVFVIEEQALQAEIVEANKQKIAQQSKEIDVTPGNLKTLTVKQSLLYAHAYFNGHRFTESGHYEHDFPTSEYKSKTILKYLAHQENNSRALFVLGVVDKNKVMIDKAAELGDSYAKLYSILDFGCNGDPLKVIPLLNGLYSVTKEQAIKSEINTIHGDGFSSICEELSSGSFEYSFVRDYKTVL</sequence>
<organism evidence="2 3">
    <name type="scientific">Pseudoalteromonas phenolica</name>
    <dbReference type="NCBI Taxonomy" id="161398"/>
    <lineage>
        <taxon>Bacteria</taxon>
        <taxon>Pseudomonadati</taxon>
        <taxon>Pseudomonadota</taxon>
        <taxon>Gammaproteobacteria</taxon>
        <taxon>Alteromonadales</taxon>
        <taxon>Pseudoalteromonadaceae</taxon>
        <taxon>Pseudoalteromonas</taxon>
    </lineage>
</organism>
<proteinExistence type="predicted"/>
<dbReference type="Proteomes" id="UP000307362">
    <property type="component" value="Unassembled WGS sequence"/>
</dbReference>
<accession>A0A5S3YW62</accession>
<name>A0A5S3YW62_9GAMM</name>
<evidence type="ECO:0000256" key="1">
    <source>
        <dbReference type="SAM" id="Phobius"/>
    </source>
</evidence>
<feature type="transmembrane region" description="Helical" evidence="1">
    <location>
        <begin position="136"/>
        <end position="156"/>
    </location>
</feature>
<keyword evidence="1" id="KW-1133">Transmembrane helix</keyword>
<keyword evidence="1" id="KW-0472">Membrane</keyword>
<evidence type="ECO:0000313" key="2">
    <source>
        <dbReference type="EMBL" id="TMP81530.1"/>
    </source>
</evidence>
<dbReference type="AlphaFoldDB" id="A0A5S3YW62"/>
<protein>
    <submittedName>
        <fullName evidence="2">Uncharacterized protein</fullName>
    </submittedName>
</protein>
<reference evidence="3" key="2">
    <citation type="submission" date="2019-06" db="EMBL/GenBank/DDBJ databases">
        <title>Co-occurence of chitin degradation, pigmentation and bioactivity in marine Pseudoalteromonas.</title>
        <authorList>
            <person name="Sonnenschein E.C."/>
            <person name="Bech P.K."/>
        </authorList>
    </citation>
    <scope>NUCLEOTIDE SEQUENCE [LARGE SCALE GENOMIC DNA]</scope>
    <source>
        <strain evidence="3">S1189</strain>
    </source>
</reference>
<keyword evidence="1" id="KW-0812">Transmembrane</keyword>
<feature type="transmembrane region" description="Helical" evidence="1">
    <location>
        <begin position="83"/>
        <end position="103"/>
    </location>
</feature>
<evidence type="ECO:0000313" key="3">
    <source>
        <dbReference type="Proteomes" id="UP000307362"/>
    </source>
</evidence>
<feature type="transmembrane region" description="Helical" evidence="1">
    <location>
        <begin position="187"/>
        <end position="213"/>
    </location>
</feature>
<comment type="caution">
    <text evidence="2">The sequence shown here is derived from an EMBL/GenBank/DDBJ whole genome shotgun (WGS) entry which is preliminary data.</text>
</comment>